<gene>
    <name evidence="1" type="ORF">NOF53_12000</name>
</gene>
<proteinExistence type="predicted"/>
<accession>A0ABT1QCA6</accession>
<evidence type="ECO:0000313" key="2">
    <source>
        <dbReference type="Proteomes" id="UP001524501"/>
    </source>
</evidence>
<evidence type="ECO:0000313" key="1">
    <source>
        <dbReference type="EMBL" id="MCQ4119885.1"/>
    </source>
</evidence>
<dbReference type="RefSeq" id="WP_255968450.1">
    <property type="nucleotide sequence ID" value="NZ_JANFQF010000008.1"/>
</dbReference>
<name>A0ABT1QCA6_9NOCA</name>
<comment type="caution">
    <text evidence="1">The sequence shown here is derived from an EMBL/GenBank/DDBJ whole genome shotgun (WGS) entry which is preliminary data.</text>
</comment>
<protein>
    <recommendedName>
        <fullName evidence="3">Major tail protein</fullName>
    </recommendedName>
</protein>
<reference evidence="1 2" key="1">
    <citation type="submission" date="2022-07" db="EMBL/GenBank/DDBJ databases">
        <title>Degradation activity of malathion, p-nitrophenol and potential low-temperature adaptation strategy of Rhodococcus sp. FXJ9.536.</title>
        <authorList>
            <person name="Huang J."/>
            <person name="Huang Y."/>
        </authorList>
    </citation>
    <scope>NUCLEOTIDE SEQUENCE [LARGE SCALE GENOMIC DNA]</scope>
    <source>
        <strain evidence="1 2">FXJ9.536</strain>
    </source>
</reference>
<organism evidence="1 2">
    <name type="scientific">Rhodococcus tibetensis</name>
    <dbReference type="NCBI Taxonomy" id="2965064"/>
    <lineage>
        <taxon>Bacteria</taxon>
        <taxon>Bacillati</taxon>
        <taxon>Actinomycetota</taxon>
        <taxon>Actinomycetes</taxon>
        <taxon>Mycobacteriales</taxon>
        <taxon>Nocardiaceae</taxon>
        <taxon>Rhodococcus</taxon>
    </lineage>
</organism>
<keyword evidence="2" id="KW-1185">Reference proteome</keyword>
<sequence>MPNEINPDASRIWDGAETYVIPRSAVVGGNIAPYIPANVDEELDPLWEFVGLLDASAGIPVNPEIEITHYDGFGHPRYRSKARKGAISTGFTALEDNSVTRKFVLPGSSPNKIGAPKGVYFYVAYVLRDEDIVTDIRITLRPALFELTGHSGAVEGEQESYEIACHHANDANGDVFQRVETSSIEPIVKTFTLPAGTTGGTWTVTVDTKATGPLASSITRAQFESALEALSVVGEGNVTVTGTGGLSGYTATFYVPVTTVTASGTSLTPSGTVTVA</sequence>
<dbReference type="Proteomes" id="UP001524501">
    <property type="component" value="Unassembled WGS sequence"/>
</dbReference>
<dbReference type="EMBL" id="JANFQF010000008">
    <property type="protein sequence ID" value="MCQ4119885.1"/>
    <property type="molecule type" value="Genomic_DNA"/>
</dbReference>
<evidence type="ECO:0008006" key="3">
    <source>
        <dbReference type="Google" id="ProtNLM"/>
    </source>
</evidence>